<evidence type="ECO:0000313" key="9">
    <source>
        <dbReference type="EMBL" id="KAK6345851.1"/>
    </source>
</evidence>
<proteinExistence type="predicted"/>
<keyword evidence="2 5" id="KW-0371">Homeobox</keyword>
<dbReference type="GO" id="GO:0005634">
    <property type="term" value="C:nucleus"/>
    <property type="evidence" value="ECO:0007669"/>
    <property type="project" value="UniProtKB-SubCell"/>
</dbReference>
<dbReference type="SMART" id="SM00355">
    <property type="entry name" value="ZnF_C2H2"/>
    <property type="match status" value="3"/>
</dbReference>
<keyword evidence="4" id="KW-0479">Metal-binding</keyword>
<dbReference type="PANTHER" id="PTHR11850">
    <property type="entry name" value="HOMEOBOX PROTEIN TRANSCRIPTION FACTORS"/>
    <property type="match status" value="1"/>
</dbReference>
<feature type="compositionally biased region" description="Basic residues" evidence="6">
    <location>
        <begin position="243"/>
        <end position="259"/>
    </location>
</feature>
<dbReference type="SUPFAM" id="SSF46689">
    <property type="entry name" value="Homeodomain-like"/>
    <property type="match status" value="1"/>
</dbReference>
<feature type="compositionally biased region" description="Basic residues" evidence="6">
    <location>
        <begin position="63"/>
        <end position="73"/>
    </location>
</feature>
<dbReference type="InterPro" id="IPR008422">
    <property type="entry name" value="KN_HD"/>
</dbReference>
<gene>
    <name evidence="9" type="ORF">TWF730_010194</name>
</gene>
<organism evidence="9 10">
    <name type="scientific">Orbilia blumenaviensis</name>
    <dbReference type="NCBI Taxonomy" id="1796055"/>
    <lineage>
        <taxon>Eukaryota</taxon>
        <taxon>Fungi</taxon>
        <taxon>Dikarya</taxon>
        <taxon>Ascomycota</taxon>
        <taxon>Pezizomycotina</taxon>
        <taxon>Orbiliomycetes</taxon>
        <taxon>Orbiliales</taxon>
        <taxon>Orbiliaceae</taxon>
        <taxon>Orbilia</taxon>
    </lineage>
</organism>
<dbReference type="InterPro" id="IPR009057">
    <property type="entry name" value="Homeodomain-like_sf"/>
</dbReference>
<dbReference type="Proteomes" id="UP001373714">
    <property type="component" value="Unassembled WGS sequence"/>
</dbReference>
<dbReference type="Gene3D" id="3.30.160.60">
    <property type="entry name" value="Classic Zinc Finger"/>
    <property type="match status" value="1"/>
</dbReference>
<keyword evidence="4" id="KW-0862">Zinc</keyword>
<dbReference type="EMBL" id="JAVHNS010000008">
    <property type="protein sequence ID" value="KAK6345851.1"/>
    <property type="molecule type" value="Genomic_DNA"/>
</dbReference>
<evidence type="ECO:0000256" key="3">
    <source>
        <dbReference type="ARBA" id="ARBA00023242"/>
    </source>
</evidence>
<name>A0AAV9UMI6_9PEZI</name>
<evidence type="ECO:0000256" key="2">
    <source>
        <dbReference type="ARBA" id="ARBA00023155"/>
    </source>
</evidence>
<sequence length="611" mass="68917">MDSNTNSITEAGYSQWFDSIIDYEQDRKLAGEVGQGELLSQTKGKVKDSHTDPPSNSVPIPTKKNKGRRHLSKSSKTALQKWFLNNIQHPYPSEAEKQSLSEETGLSVRQVTDWFANTRRRRKYKTEVSPALEQSQPQTIATTIGTTSPVPIPSTNVDWESMTPLDRWRHSPPDQEAAPLNAIADAVLNVDASPHIVRAWSFDSSESSFGTSHGSHGSSVSSRLSISPSIVGSGSESSGPLKTTRRRRRRYRHRSPTKTSRKEKDDTADRIYQCTFCTDTFKSKYDWTRHESALHLALEAWVCNGHETVYIKNDERKCIFCDLTNPTDIHLEEHNFDKCARKPVSARTFYRKDHLTQHLRTVHNAKRITNGMAKWKSKMDEVNCRCGFCGERFSLWSLRNAHIAEHFTDGVKMNEWKGCRGLDASVALLVENAIPPYLIGTEAGSFEPFRAPCKDQPLSDHETSDQEPPTELIPNRFEELTVQLSDYITTARETGTIFTDEDLRKEARIIMYGDDDPWNTTPADNQQWLEYFKQGHGISSGETVLGFPTAKEGALCEIGTFSADLDPSFGLLFGVEQGPRHYSNLPLNWRTPECLAEMAARTKPGYTHKGI</sequence>
<keyword evidence="1 5" id="KW-0238">DNA-binding</keyword>
<evidence type="ECO:0000256" key="6">
    <source>
        <dbReference type="SAM" id="MobiDB-lite"/>
    </source>
</evidence>
<feature type="region of interest" description="Disordered" evidence="6">
    <location>
        <begin position="32"/>
        <end position="75"/>
    </location>
</feature>
<feature type="domain" description="C2H2-type" evidence="8">
    <location>
        <begin position="272"/>
        <end position="300"/>
    </location>
</feature>
<feature type="domain" description="Homeobox" evidence="7">
    <location>
        <begin position="62"/>
        <end position="125"/>
    </location>
</feature>
<dbReference type="AlphaFoldDB" id="A0AAV9UMI6"/>
<evidence type="ECO:0000259" key="7">
    <source>
        <dbReference type="PROSITE" id="PS50071"/>
    </source>
</evidence>
<feature type="DNA-binding region" description="Homeobox" evidence="5">
    <location>
        <begin position="64"/>
        <end position="126"/>
    </location>
</feature>
<evidence type="ECO:0000259" key="8">
    <source>
        <dbReference type="PROSITE" id="PS50157"/>
    </source>
</evidence>
<dbReference type="CDD" id="cd00086">
    <property type="entry name" value="homeodomain"/>
    <property type="match status" value="1"/>
</dbReference>
<dbReference type="PROSITE" id="PS00028">
    <property type="entry name" value="ZINC_FINGER_C2H2_1"/>
    <property type="match status" value="2"/>
</dbReference>
<keyword evidence="10" id="KW-1185">Reference proteome</keyword>
<dbReference type="GO" id="GO:0003677">
    <property type="term" value="F:DNA binding"/>
    <property type="evidence" value="ECO:0007669"/>
    <property type="project" value="UniProtKB-UniRule"/>
</dbReference>
<dbReference type="InterPro" id="IPR001356">
    <property type="entry name" value="HD"/>
</dbReference>
<dbReference type="PROSITE" id="PS50157">
    <property type="entry name" value="ZINC_FINGER_C2H2_2"/>
    <property type="match status" value="1"/>
</dbReference>
<comment type="caution">
    <text evidence="9">The sequence shown here is derived from an EMBL/GenBank/DDBJ whole genome shotgun (WGS) entry which is preliminary data.</text>
</comment>
<evidence type="ECO:0000256" key="1">
    <source>
        <dbReference type="ARBA" id="ARBA00023125"/>
    </source>
</evidence>
<feature type="region of interest" description="Disordered" evidence="6">
    <location>
        <begin position="211"/>
        <end position="264"/>
    </location>
</feature>
<dbReference type="GO" id="GO:0008270">
    <property type="term" value="F:zinc ion binding"/>
    <property type="evidence" value="ECO:0007669"/>
    <property type="project" value="UniProtKB-KW"/>
</dbReference>
<feature type="compositionally biased region" description="Low complexity" evidence="6">
    <location>
        <begin position="211"/>
        <end position="240"/>
    </location>
</feature>
<dbReference type="InterPro" id="IPR006600">
    <property type="entry name" value="HTH_CenpB_DNA-bd_dom"/>
</dbReference>
<dbReference type="Pfam" id="PF03221">
    <property type="entry name" value="HTH_Tnp_Tc5"/>
    <property type="match status" value="1"/>
</dbReference>
<comment type="subcellular location">
    <subcellularLocation>
        <location evidence="5">Nucleus</location>
    </subcellularLocation>
</comment>
<dbReference type="Gene3D" id="1.10.10.60">
    <property type="entry name" value="Homeodomain-like"/>
    <property type="match status" value="1"/>
</dbReference>
<reference evidence="9 10" key="1">
    <citation type="submission" date="2019-10" db="EMBL/GenBank/DDBJ databases">
        <authorList>
            <person name="Palmer J.M."/>
        </authorList>
    </citation>
    <scope>NUCLEOTIDE SEQUENCE [LARGE SCALE GENOMIC DNA]</scope>
    <source>
        <strain evidence="9 10">TWF730</strain>
    </source>
</reference>
<evidence type="ECO:0000256" key="5">
    <source>
        <dbReference type="PROSITE-ProRule" id="PRU00108"/>
    </source>
</evidence>
<evidence type="ECO:0000256" key="4">
    <source>
        <dbReference type="PROSITE-ProRule" id="PRU00042"/>
    </source>
</evidence>
<dbReference type="SMART" id="SM00389">
    <property type="entry name" value="HOX"/>
    <property type="match status" value="1"/>
</dbReference>
<dbReference type="Pfam" id="PF05920">
    <property type="entry name" value="Homeobox_KN"/>
    <property type="match status" value="1"/>
</dbReference>
<evidence type="ECO:0000313" key="10">
    <source>
        <dbReference type="Proteomes" id="UP001373714"/>
    </source>
</evidence>
<dbReference type="PROSITE" id="PS50071">
    <property type="entry name" value="HOMEOBOX_2"/>
    <property type="match status" value="1"/>
</dbReference>
<dbReference type="InterPro" id="IPR013087">
    <property type="entry name" value="Znf_C2H2_type"/>
</dbReference>
<keyword evidence="4" id="KW-0863">Zinc-finger</keyword>
<protein>
    <submittedName>
        <fullName evidence="9">Uncharacterized protein</fullName>
    </submittedName>
</protein>
<dbReference type="GO" id="GO:0006355">
    <property type="term" value="P:regulation of DNA-templated transcription"/>
    <property type="evidence" value="ECO:0007669"/>
    <property type="project" value="InterPro"/>
</dbReference>
<dbReference type="InterPro" id="IPR050224">
    <property type="entry name" value="TALE_homeobox"/>
</dbReference>
<keyword evidence="3 5" id="KW-0539">Nucleus</keyword>
<accession>A0AAV9UMI6</accession>